<dbReference type="InterPro" id="IPR036390">
    <property type="entry name" value="WH_DNA-bd_sf"/>
</dbReference>
<proteinExistence type="inferred from homology"/>
<evidence type="ECO:0000313" key="7">
    <source>
        <dbReference type="Proteomes" id="UP001481413"/>
    </source>
</evidence>
<name>A0ABQ0A2H8_9GAMM</name>
<dbReference type="Pfam" id="PF03466">
    <property type="entry name" value="LysR_substrate"/>
    <property type="match status" value="1"/>
</dbReference>
<comment type="similarity">
    <text evidence="1">Belongs to the LysR transcriptional regulatory family.</text>
</comment>
<dbReference type="PROSITE" id="PS50931">
    <property type="entry name" value="HTH_LYSR"/>
    <property type="match status" value="1"/>
</dbReference>
<dbReference type="PRINTS" id="PR00039">
    <property type="entry name" value="HTHLYSR"/>
</dbReference>
<dbReference type="NCBIfam" id="NF002946">
    <property type="entry name" value="PRK03601.1"/>
    <property type="match status" value="1"/>
</dbReference>
<sequence>MSLRESFLVVMDTDLLKTFMEVSRTRHFGRAAENLYLTQSAVSFRIRQLEGLLGVELFSRQRNNIQLTPAGEKLIPLAESSVLLEQRIRHEVAIADDRHYQFALGATPNLWDAVLQQKLPALLRRPGMAVSAMAHSSSALVRQILERSLDLALVFDAPKADELVTREVLSVPLVMVASESCREWQEAAELGYVLVDWGTSFRIQHAQEFKGMAAPVLKTNTGRIALDSILMHGGAGYLPATMVAPYLESGELHEVSDVPEMTRQVFASYLSTRKDDELIGDIIKQLLESGHHE</sequence>
<dbReference type="InterPro" id="IPR000847">
    <property type="entry name" value="LysR_HTH_N"/>
</dbReference>
<evidence type="ECO:0000256" key="3">
    <source>
        <dbReference type="ARBA" id="ARBA00023125"/>
    </source>
</evidence>
<dbReference type="Pfam" id="PF00126">
    <property type="entry name" value="HTH_1"/>
    <property type="match status" value="1"/>
</dbReference>
<dbReference type="SUPFAM" id="SSF46785">
    <property type="entry name" value="Winged helix' DNA-binding domain"/>
    <property type="match status" value="1"/>
</dbReference>
<dbReference type="InterPro" id="IPR005119">
    <property type="entry name" value="LysR_subst-bd"/>
</dbReference>
<keyword evidence="3" id="KW-0238">DNA-binding</keyword>
<comment type="caution">
    <text evidence="6">The sequence shown here is derived from an EMBL/GenBank/DDBJ whole genome shotgun (WGS) entry which is preliminary data.</text>
</comment>
<keyword evidence="4" id="KW-0804">Transcription</keyword>
<evidence type="ECO:0000256" key="2">
    <source>
        <dbReference type="ARBA" id="ARBA00023015"/>
    </source>
</evidence>
<dbReference type="PANTHER" id="PTHR30579">
    <property type="entry name" value="TRANSCRIPTIONAL REGULATOR"/>
    <property type="match status" value="1"/>
</dbReference>
<dbReference type="PANTHER" id="PTHR30579:SF8">
    <property type="entry name" value="HTH-TYPE TRANSCRIPTIONAL REGULATOR HDFR"/>
    <property type="match status" value="1"/>
</dbReference>
<accession>A0ABQ0A2H8</accession>
<evidence type="ECO:0000256" key="1">
    <source>
        <dbReference type="ARBA" id="ARBA00009437"/>
    </source>
</evidence>
<evidence type="ECO:0000313" key="6">
    <source>
        <dbReference type="EMBL" id="GAA6146584.1"/>
    </source>
</evidence>
<dbReference type="InterPro" id="IPR050176">
    <property type="entry name" value="LTTR"/>
</dbReference>
<dbReference type="Proteomes" id="UP001481413">
    <property type="component" value="Unassembled WGS sequence"/>
</dbReference>
<evidence type="ECO:0000256" key="4">
    <source>
        <dbReference type="ARBA" id="ARBA00023163"/>
    </source>
</evidence>
<dbReference type="RefSeq" id="WP_353295804.1">
    <property type="nucleotide sequence ID" value="NZ_BAABWH010000008.1"/>
</dbReference>
<dbReference type="SUPFAM" id="SSF53850">
    <property type="entry name" value="Periplasmic binding protein-like II"/>
    <property type="match status" value="1"/>
</dbReference>
<feature type="domain" description="HTH lysR-type" evidence="5">
    <location>
        <begin position="11"/>
        <end position="68"/>
    </location>
</feature>
<dbReference type="CDD" id="cd05466">
    <property type="entry name" value="PBP2_LTTR_substrate"/>
    <property type="match status" value="1"/>
</dbReference>
<reference evidence="6 7" key="1">
    <citation type="submission" date="2024-04" db="EMBL/GenBank/DDBJ databases">
        <title>Draft genome sequence of Thalassolituus maritimus NBRC 116585.</title>
        <authorList>
            <person name="Miyakawa T."/>
            <person name="Kusuya Y."/>
            <person name="Miura T."/>
        </authorList>
    </citation>
    <scope>NUCLEOTIDE SEQUENCE [LARGE SCALE GENOMIC DNA]</scope>
    <source>
        <strain evidence="6 7">5NW40-0001</strain>
    </source>
</reference>
<evidence type="ECO:0000259" key="5">
    <source>
        <dbReference type="PROSITE" id="PS50931"/>
    </source>
</evidence>
<keyword evidence="7" id="KW-1185">Reference proteome</keyword>
<dbReference type="Gene3D" id="1.10.10.10">
    <property type="entry name" value="Winged helix-like DNA-binding domain superfamily/Winged helix DNA-binding domain"/>
    <property type="match status" value="1"/>
</dbReference>
<organism evidence="6 7">
    <name type="scientific">Thalassolituus maritimus</name>
    <dbReference type="NCBI Taxonomy" id="484498"/>
    <lineage>
        <taxon>Bacteria</taxon>
        <taxon>Pseudomonadati</taxon>
        <taxon>Pseudomonadota</taxon>
        <taxon>Gammaproteobacteria</taxon>
        <taxon>Oceanospirillales</taxon>
        <taxon>Oceanospirillaceae</taxon>
        <taxon>Thalassolituus</taxon>
    </lineage>
</organism>
<dbReference type="InterPro" id="IPR036388">
    <property type="entry name" value="WH-like_DNA-bd_sf"/>
</dbReference>
<dbReference type="Gene3D" id="3.40.190.10">
    <property type="entry name" value="Periplasmic binding protein-like II"/>
    <property type="match status" value="2"/>
</dbReference>
<keyword evidence="2" id="KW-0805">Transcription regulation</keyword>
<dbReference type="EMBL" id="BAABWH010000008">
    <property type="protein sequence ID" value="GAA6146584.1"/>
    <property type="molecule type" value="Genomic_DNA"/>
</dbReference>
<gene>
    <name evidence="6" type="primary">hdfR</name>
    <name evidence="6" type="ORF">NBRC116585_27020</name>
</gene>
<protein>
    <submittedName>
        <fullName evidence="6">HTH-type transcriptional regulator HdfR</fullName>
    </submittedName>
</protein>